<keyword evidence="3 10" id="KW-0808">Transferase</keyword>
<dbReference type="EC" id="2.7.11.1" evidence="1"/>
<evidence type="ECO:0000256" key="8">
    <source>
        <dbReference type="ARBA" id="ARBA00048679"/>
    </source>
</evidence>
<evidence type="ECO:0000256" key="2">
    <source>
        <dbReference type="ARBA" id="ARBA00022527"/>
    </source>
</evidence>
<dbReference type="SMART" id="SM00220">
    <property type="entry name" value="S_TKc"/>
    <property type="match status" value="1"/>
</dbReference>
<dbReference type="PANTHER" id="PTHR24363">
    <property type="entry name" value="SERINE/THREONINE PROTEIN KINASE"/>
    <property type="match status" value="1"/>
</dbReference>
<dbReference type="CDD" id="cd14014">
    <property type="entry name" value="STKc_PknB_like"/>
    <property type="match status" value="1"/>
</dbReference>
<dbReference type="PANTHER" id="PTHR24363:SF0">
    <property type="entry name" value="SERINE_THREONINE KINASE LIKE DOMAIN CONTAINING 1"/>
    <property type="match status" value="1"/>
</dbReference>
<reference evidence="10 11" key="1">
    <citation type="journal article" date="2020" name="Sci. Rep.">
        <title>A novel cyanobacterial geosmin producer, revising GeoA distribution and dispersion patterns in Bacteria.</title>
        <authorList>
            <person name="Churro C."/>
            <person name="Semedo-Aguiar A.P."/>
            <person name="Silva A.D."/>
            <person name="Pereira-Leal J.B."/>
            <person name="Leite R.B."/>
        </authorList>
    </citation>
    <scope>NUCLEOTIDE SEQUENCE [LARGE SCALE GENOMIC DNA]</scope>
    <source>
        <strain evidence="10 11">IPMA8</strain>
    </source>
</reference>
<keyword evidence="11" id="KW-1185">Reference proteome</keyword>
<dbReference type="Pfam" id="PF00069">
    <property type="entry name" value="Pkinase"/>
    <property type="match status" value="1"/>
</dbReference>
<evidence type="ECO:0000256" key="7">
    <source>
        <dbReference type="ARBA" id="ARBA00047899"/>
    </source>
</evidence>
<evidence type="ECO:0000256" key="4">
    <source>
        <dbReference type="ARBA" id="ARBA00022741"/>
    </source>
</evidence>
<name>A0ABX2D2Q3_9CYAN</name>
<organism evidence="10 11">
    <name type="scientific">Microcoleus asticus IPMA8</name>
    <dbReference type="NCBI Taxonomy" id="2563858"/>
    <lineage>
        <taxon>Bacteria</taxon>
        <taxon>Bacillati</taxon>
        <taxon>Cyanobacteriota</taxon>
        <taxon>Cyanophyceae</taxon>
        <taxon>Oscillatoriophycideae</taxon>
        <taxon>Oscillatoriales</taxon>
        <taxon>Microcoleaceae</taxon>
        <taxon>Microcoleus</taxon>
        <taxon>Microcoleus asticus</taxon>
    </lineage>
</organism>
<evidence type="ECO:0000313" key="10">
    <source>
        <dbReference type="EMBL" id="NQE36925.1"/>
    </source>
</evidence>
<protein>
    <recommendedName>
        <fullName evidence="1">non-specific serine/threonine protein kinase</fullName>
        <ecNumber evidence="1">2.7.11.1</ecNumber>
    </recommendedName>
</protein>
<comment type="catalytic activity">
    <reaction evidence="8">
        <text>L-seryl-[protein] + ATP = O-phospho-L-seryl-[protein] + ADP + H(+)</text>
        <dbReference type="Rhea" id="RHEA:17989"/>
        <dbReference type="Rhea" id="RHEA-COMP:9863"/>
        <dbReference type="Rhea" id="RHEA-COMP:11604"/>
        <dbReference type="ChEBI" id="CHEBI:15378"/>
        <dbReference type="ChEBI" id="CHEBI:29999"/>
        <dbReference type="ChEBI" id="CHEBI:30616"/>
        <dbReference type="ChEBI" id="CHEBI:83421"/>
        <dbReference type="ChEBI" id="CHEBI:456216"/>
        <dbReference type="EC" id="2.7.11.1"/>
    </reaction>
</comment>
<comment type="catalytic activity">
    <reaction evidence="7">
        <text>L-threonyl-[protein] + ATP = O-phospho-L-threonyl-[protein] + ADP + H(+)</text>
        <dbReference type="Rhea" id="RHEA:46608"/>
        <dbReference type="Rhea" id="RHEA-COMP:11060"/>
        <dbReference type="Rhea" id="RHEA-COMP:11605"/>
        <dbReference type="ChEBI" id="CHEBI:15378"/>
        <dbReference type="ChEBI" id="CHEBI:30013"/>
        <dbReference type="ChEBI" id="CHEBI:30616"/>
        <dbReference type="ChEBI" id="CHEBI:61977"/>
        <dbReference type="ChEBI" id="CHEBI:456216"/>
        <dbReference type="EC" id="2.7.11.1"/>
    </reaction>
</comment>
<comment type="caution">
    <text evidence="10">The sequence shown here is derived from an EMBL/GenBank/DDBJ whole genome shotgun (WGS) entry which is preliminary data.</text>
</comment>
<keyword evidence="2" id="KW-0723">Serine/threonine-protein kinase</keyword>
<accession>A0ABX2D2Q3</accession>
<evidence type="ECO:0000256" key="3">
    <source>
        <dbReference type="ARBA" id="ARBA00022679"/>
    </source>
</evidence>
<dbReference type="PROSITE" id="PS50011">
    <property type="entry name" value="PROTEIN_KINASE_DOM"/>
    <property type="match status" value="1"/>
</dbReference>
<evidence type="ECO:0000256" key="6">
    <source>
        <dbReference type="ARBA" id="ARBA00022840"/>
    </source>
</evidence>
<proteinExistence type="predicted"/>
<gene>
    <name evidence="10" type="primary">spkB_21</name>
    <name evidence="10" type="ORF">E5S67_04691</name>
</gene>
<keyword evidence="6" id="KW-0067">ATP-binding</keyword>
<dbReference type="Gene3D" id="1.10.510.10">
    <property type="entry name" value="Transferase(Phosphotransferase) domain 1"/>
    <property type="match status" value="1"/>
</dbReference>
<evidence type="ECO:0000259" key="9">
    <source>
        <dbReference type="PROSITE" id="PS50011"/>
    </source>
</evidence>
<evidence type="ECO:0000256" key="5">
    <source>
        <dbReference type="ARBA" id="ARBA00022777"/>
    </source>
</evidence>
<dbReference type="GO" id="GO:0004674">
    <property type="term" value="F:protein serine/threonine kinase activity"/>
    <property type="evidence" value="ECO:0007669"/>
    <property type="project" value="UniProtKB-EC"/>
</dbReference>
<sequence length="376" mass="43144">MTVEEAIIFLDNLVYEQTEKHLSRLQQSIIRGVVGGLTYQEIQQNDPIARGYTVGYLGRYVGYNLWKDLTKVLKQAGIIGQEEKVVGANLWDCIMRSVQKGIQPGKPTDPLLGKLMRMRYRITEHLVSTEYSDTYLAEDENLPDRPFCLVKRLKSQSERTSQLFDRETRVLYRLGQHERIPELLARFEEDRYFYLVYQFIEGQPLYQELTEGQPWEEHQVIALLKDILEVLVFVHKQDVIHRDVHPQNLIRRTSDGKIVLIDFGAVKEINTSQNSIGQTKSRGGTQQDYIPPEQAIGSPKFCSDIYAVGIIGIQALTGMRPKQLRVDNLGNLIWEKNATVTPEFARVLDQMVLYAFPQRYPSATEALEALQKLGVS</sequence>
<dbReference type="RefSeq" id="WP_172190784.1">
    <property type="nucleotide sequence ID" value="NZ_CAWPPK010000007.1"/>
</dbReference>
<feature type="domain" description="Protein kinase" evidence="9">
    <location>
        <begin position="120"/>
        <end position="373"/>
    </location>
</feature>
<evidence type="ECO:0000256" key="1">
    <source>
        <dbReference type="ARBA" id="ARBA00012513"/>
    </source>
</evidence>
<dbReference type="Pfam" id="PF26355">
    <property type="entry name" value="HTH_VMAP-M9"/>
    <property type="match status" value="1"/>
</dbReference>
<dbReference type="EMBL" id="SRRZ01000104">
    <property type="protein sequence ID" value="NQE36925.1"/>
    <property type="molecule type" value="Genomic_DNA"/>
</dbReference>
<dbReference type="InterPro" id="IPR000719">
    <property type="entry name" value="Prot_kinase_dom"/>
</dbReference>
<dbReference type="SUPFAM" id="SSF56112">
    <property type="entry name" value="Protein kinase-like (PK-like)"/>
    <property type="match status" value="1"/>
</dbReference>
<evidence type="ECO:0000313" key="11">
    <source>
        <dbReference type="Proteomes" id="UP000702425"/>
    </source>
</evidence>
<dbReference type="InterPro" id="IPR058651">
    <property type="entry name" value="HTH_VMAP-M9"/>
</dbReference>
<keyword evidence="5 10" id="KW-0418">Kinase</keyword>
<keyword evidence="4" id="KW-0547">Nucleotide-binding</keyword>
<dbReference type="Proteomes" id="UP000702425">
    <property type="component" value="Unassembled WGS sequence"/>
</dbReference>
<dbReference type="InterPro" id="IPR011009">
    <property type="entry name" value="Kinase-like_dom_sf"/>
</dbReference>